<reference evidence="2" key="1">
    <citation type="submission" date="2018-10" db="EMBL/GenBank/DDBJ databases">
        <title>FDA dAtabase for Regulatory Grade micrObial Sequences (FDA-ARGOS): Supporting development and validation of Infectious Disease Dx tests.</title>
        <authorList>
            <person name="Minogue T."/>
            <person name="Wolcott M."/>
            <person name="Wasieloski L."/>
            <person name="Aguilar W."/>
            <person name="Moore D."/>
            <person name="Jaissle J."/>
            <person name="Tallon L."/>
            <person name="Sadzewicz L."/>
            <person name="Zhao X."/>
            <person name="Vavikolanu K."/>
            <person name="Mehta A."/>
            <person name="Aluvathingal J."/>
            <person name="Nadendla S."/>
            <person name="Yan Y."/>
            <person name="Sichtig H."/>
        </authorList>
    </citation>
    <scope>NUCLEOTIDE SEQUENCE [LARGE SCALE GENOMIC DNA]</scope>
    <source>
        <strain evidence="2">FDAARGOS_588</strain>
    </source>
</reference>
<comment type="caution">
    <text evidence="1">The sequence shown here is derived from an EMBL/GenBank/DDBJ whole genome shotgun (WGS) entry which is preliminary data.</text>
</comment>
<dbReference type="EMBL" id="RKJW01000002">
    <property type="protein sequence ID" value="RPA24396.1"/>
    <property type="molecule type" value="Genomic_DNA"/>
</dbReference>
<accession>A0AAX1X1R5</accession>
<protein>
    <submittedName>
        <fullName evidence="1">Uncharacterized protein</fullName>
    </submittedName>
</protein>
<gene>
    <name evidence="1" type="ORF">EGT70_14715</name>
</gene>
<dbReference type="GeneID" id="92979860"/>
<organism evidence="1 2">
    <name type="scientific">Burkholderia mallei</name>
    <name type="common">Pseudomonas mallei</name>
    <dbReference type="NCBI Taxonomy" id="13373"/>
    <lineage>
        <taxon>Bacteria</taxon>
        <taxon>Pseudomonadati</taxon>
        <taxon>Pseudomonadota</taxon>
        <taxon>Betaproteobacteria</taxon>
        <taxon>Burkholderiales</taxon>
        <taxon>Burkholderiaceae</taxon>
        <taxon>Burkholderia</taxon>
        <taxon>pseudomallei group</taxon>
    </lineage>
</organism>
<dbReference type="RefSeq" id="WP_004186301.1">
    <property type="nucleotide sequence ID" value="NZ_CAJMTF010000007.1"/>
</dbReference>
<dbReference type="Proteomes" id="UP000269379">
    <property type="component" value="Chromosome 1"/>
</dbReference>
<name>A0AAX1X1R5_BURML</name>
<evidence type="ECO:0000313" key="2">
    <source>
        <dbReference type="Proteomes" id="UP000269379"/>
    </source>
</evidence>
<sequence length="105" mass="12108">MLPCCPVHMLSRICNRSLPCAGRAARRRVCRRPPFSAIRLTAAEPRPHRRIRSRAPPRRGAGCNCNLQQMGVARDSGFRYIRLIRRGCRRCRYGERRRPPSGEPK</sequence>
<dbReference type="AlphaFoldDB" id="A0AAX1X1R5"/>
<proteinExistence type="predicted"/>
<evidence type="ECO:0000313" key="1">
    <source>
        <dbReference type="EMBL" id="RPA24396.1"/>
    </source>
</evidence>